<organism evidence="1 2">
    <name type="scientific">Paenibacillus ginsengarvi</name>
    <dbReference type="NCBI Taxonomy" id="400777"/>
    <lineage>
        <taxon>Bacteria</taxon>
        <taxon>Bacillati</taxon>
        <taxon>Bacillota</taxon>
        <taxon>Bacilli</taxon>
        <taxon>Bacillales</taxon>
        <taxon>Paenibacillaceae</taxon>
        <taxon>Paenibacillus</taxon>
    </lineage>
</organism>
<keyword evidence="2" id="KW-1185">Reference proteome</keyword>
<dbReference type="Proteomes" id="UP000282311">
    <property type="component" value="Unassembled WGS sequence"/>
</dbReference>
<proteinExistence type="predicted"/>
<dbReference type="OrthoDB" id="2625453at2"/>
<sequence>MDVNHENERFFELAIQTVLHNNKHRLALSSENGERDLFLQNMSREILEKAQTFKRITDTAIREMESNPDAWQWEGTR</sequence>
<dbReference type="AlphaFoldDB" id="A0A3B0C350"/>
<reference evidence="1 2" key="1">
    <citation type="journal article" date="2007" name="Int. J. Syst. Evol. Microbiol.">
        <title>Paenibacillus ginsengarvi sp. nov., isolated from soil from ginseng cultivation.</title>
        <authorList>
            <person name="Yoon M.H."/>
            <person name="Ten L.N."/>
            <person name="Im W.T."/>
        </authorList>
    </citation>
    <scope>NUCLEOTIDE SEQUENCE [LARGE SCALE GENOMIC DNA]</scope>
    <source>
        <strain evidence="1 2">KCTC 13059</strain>
    </source>
</reference>
<evidence type="ECO:0008006" key="3">
    <source>
        <dbReference type="Google" id="ProtNLM"/>
    </source>
</evidence>
<gene>
    <name evidence="1" type="ORF">D7M11_19055</name>
</gene>
<protein>
    <recommendedName>
        <fullName evidence="3">DUF1657 domain-containing protein</fullName>
    </recommendedName>
</protein>
<dbReference type="EMBL" id="RBAH01000014">
    <property type="protein sequence ID" value="RKN80585.1"/>
    <property type="molecule type" value="Genomic_DNA"/>
</dbReference>
<name>A0A3B0C350_9BACL</name>
<accession>A0A3B0C350</accession>
<evidence type="ECO:0000313" key="1">
    <source>
        <dbReference type="EMBL" id="RKN80585.1"/>
    </source>
</evidence>
<comment type="caution">
    <text evidence="1">The sequence shown here is derived from an EMBL/GenBank/DDBJ whole genome shotgun (WGS) entry which is preliminary data.</text>
</comment>
<evidence type="ECO:0000313" key="2">
    <source>
        <dbReference type="Proteomes" id="UP000282311"/>
    </source>
</evidence>
<dbReference type="RefSeq" id="WP_120748840.1">
    <property type="nucleotide sequence ID" value="NZ_RBAH01000014.1"/>
</dbReference>